<dbReference type="Proteomes" id="UP001457282">
    <property type="component" value="Unassembled WGS sequence"/>
</dbReference>
<evidence type="ECO:0000256" key="4">
    <source>
        <dbReference type="ARBA" id="ARBA00023180"/>
    </source>
</evidence>
<proteinExistence type="predicted"/>
<dbReference type="PANTHER" id="PTHR20961">
    <property type="entry name" value="GLYCOSYLTRANSFERASE"/>
    <property type="match status" value="1"/>
</dbReference>
<dbReference type="AlphaFoldDB" id="A0AAW1WR92"/>
<feature type="region of interest" description="Disordered" evidence="5">
    <location>
        <begin position="104"/>
        <end position="123"/>
    </location>
</feature>
<keyword evidence="6" id="KW-0812">Transmembrane</keyword>
<feature type="transmembrane region" description="Helical" evidence="6">
    <location>
        <begin position="21"/>
        <end position="42"/>
    </location>
</feature>
<feature type="domain" description="Glycosyltransferase 61 catalytic" evidence="7">
    <location>
        <begin position="319"/>
        <end position="427"/>
    </location>
</feature>
<dbReference type="Pfam" id="PF04577">
    <property type="entry name" value="Glyco_transf_61"/>
    <property type="match status" value="1"/>
</dbReference>
<keyword evidence="3" id="KW-0808">Transferase</keyword>
<comment type="caution">
    <text evidence="8">The sequence shown here is derived from an EMBL/GenBank/DDBJ whole genome shotgun (WGS) entry which is preliminary data.</text>
</comment>
<sequence length="522" mass="59559">MMYDSILARSFSRHEQKKLGYGAFFCCLFIALCFCTVLKPSLNPLPALNLQRSLGVRHKILALMESNKESNSSQQVIKAKLDREIQTEELKKVSLIHEDEVGDSKLHQKNASSTDSVPGDDDDHETIKIVEVVTKSVEPFVCNVNEPRTEYCEINIDSLVNAKSSSVFVASSRMEMLAAGNSSWTIRPYARKEDATAMSHARKWLVKPLSTDHQEIPQCTRNHNVPAILFSIGGYTGNHFHDFTDVVIPLFITSRKYKGEVQFLITDIRPWWIEKFKAVLKGLSNYQFIDIDKEQVVHCFPSITVGLIRHEKELAINNPSKYSLSMKDFRDFLRQTYSLKKANAIRVRDGQRKKPRLLIIPRKRTRSFTNTVEIMRMARRLGYKVSVAEASMDVAKFAQVVNSCDVLMGVHGAGLTNILFLPENAIFIQILPVGGFEWLATEDFGKPSQDMNLKYLEYKICNEESTLIQQYPLDHAVFTDPYSIGKQGWEAFKSIFLEKQNVKLNVNRFKPTLLKALELLHQ</sequence>
<evidence type="ECO:0000256" key="1">
    <source>
        <dbReference type="ARBA" id="ARBA00004323"/>
    </source>
</evidence>
<organism evidence="8 9">
    <name type="scientific">Rubus argutus</name>
    <name type="common">Southern blackberry</name>
    <dbReference type="NCBI Taxonomy" id="59490"/>
    <lineage>
        <taxon>Eukaryota</taxon>
        <taxon>Viridiplantae</taxon>
        <taxon>Streptophyta</taxon>
        <taxon>Embryophyta</taxon>
        <taxon>Tracheophyta</taxon>
        <taxon>Spermatophyta</taxon>
        <taxon>Magnoliopsida</taxon>
        <taxon>eudicotyledons</taxon>
        <taxon>Gunneridae</taxon>
        <taxon>Pentapetalae</taxon>
        <taxon>rosids</taxon>
        <taxon>fabids</taxon>
        <taxon>Rosales</taxon>
        <taxon>Rosaceae</taxon>
        <taxon>Rosoideae</taxon>
        <taxon>Rosoideae incertae sedis</taxon>
        <taxon>Rubus</taxon>
    </lineage>
</organism>
<keyword evidence="9" id="KW-1185">Reference proteome</keyword>
<dbReference type="EMBL" id="JBEDUW010000005">
    <property type="protein sequence ID" value="KAK9925800.1"/>
    <property type="molecule type" value="Genomic_DNA"/>
</dbReference>
<dbReference type="PANTHER" id="PTHR20961:SF5">
    <property type="entry name" value="GLYCOSYLTRANSFERASE-RELATED"/>
    <property type="match status" value="1"/>
</dbReference>
<evidence type="ECO:0000256" key="5">
    <source>
        <dbReference type="SAM" id="MobiDB-lite"/>
    </source>
</evidence>
<protein>
    <recommendedName>
        <fullName evidence="7">Glycosyltransferase 61 catalytic domain-containing protein</fullName>
    </recommendedName>
</protein>
<evidence type="ECO:0000256" key="6">
    <source>
        <dbReference type="SAM" id="Phobius"/>
    </source>
</evidence>
<evidence type="ECO:0000256" key="2">
    <source>
        <dbReference type="ARBA" id="ARBA00022676"/>
    </source>
</evidence>
<keyword evidence="4" id="KW-0325">Glycoprotein</keyword>
<dbReference type="InterPro" id="IPR049625">
    <property type="entry name" value="Glyco_transf_61_cat"/>
</dbReference>
<keyword evidence="6" id="KW-1133">Transmembrane helix</keyword>
<dbReference type="GO" id="GO:0000139">
    <property type="term" value="C:Golgi membrane"/>
    <property type="evidence" value="ECO:0007669"/>
    <property type="project" value="UniProtKB-SubCell"/>
</dbReference>
<evidence type="ECO:0000313" key="8">
    <source>
        <dbReference type="EMBL" id="KAK9925800.1"/>
    </source>
</evidence>
<keyword evidence="2" id="KW-0328">Glycosyltransferase</keyword>
<reference evidence="8 9" key="1">
    <citation type="journal article" date="2023" name="G3 (Bethesda)">
        <title>A chromosome-length genome assembly and annotation of blackberry (Rubus argutus, cv. 'Hillquist').</title>
        <authorList>
            <person name="Bruna T."/>
            <person name="Aryal R."/>
            <person name="Dudchenko O."/>
            <person name="Sargent D.J."/>
            <person name="Mead D."/>
            <person name="Buti M."/>
            <person name="Cavallini A."/>
            <person name="Hytonen T."/>
            <person name="Andres J."/>
            <person name="Pham M."/>
            <person name="Weisz D."/>
            <person name="Mascagni F."/>
            <person name="Usai G."/>
            <person name="Natali L."/>
            <person name="Bassil N."/>
            <person name="Fernandez G.E."/>
            <person name="Lomsadze A."/>
            <person name="Armour M."/>
            <person name="Olukolu B."/>
            <person name="Poorten T."/>
            <person name="Britton C."/>
            <person name="Davik J."/>
            <person name="Ashrafi H."/>
            <person name="Aiden E.L."/>
            <person name="Borodovsky M."/>
            <person name="Worthington M."/>
        </authorList>
    </citation>
    <scope>NUCLEOTIDE SEQUENCE [LARGE SCALE GENOMIC DNA]</scope>
    <source>
        <strain evidence="8">PI 553951</strain>
    </source>
</reference>
<evidence type="ECO:0000256" key="3">
    <source>
        <dbReference type="ARBA" id="ARBA00022679"/>
    </source>
</evidence>
<keyword evidence="6" id="KW-0472">Membrane</keyword>
<accession>A0AAW1WR92</accession>
<gene>
    <name evidence="8" type="ORF">M0R45_023065</name>
</gene>
<dbReference type="InterPro" id="IPR007657">
    <property type="entry name" value="Glycosyltransferase_61"/>
</dbReference>
<dbReference type="GO" id="GO:0016763">
    <property type="term" value="F:pentosyltransferase activity"/>
    <property type="evidence" value="ECO:0007669"/>
    <property type="project" value="UniProtKB-ARBA"/>
</dbReference>
<evidence type="ECO:0000259" key="7">
    <source>
        <dbReference type="Pfam" id="PF04577"/>
    </source>
</evidence>
<comment type="subcellular location">
    <subcellularLocation>
        <location evidence="1">Golgi apparatus membrane</location>
        <topology evidence="1">Single-pass type II membrane protein</topology>
    </subcellularLocation>
</comment>
<evidence type="ECO:0000313" key="9">
    <source>
        <dbReference type="Proteomes" id="UP001457282"/>
    </source>
</evidence>
<name>A0AAW1WR92_RUBAR</name>